<feature type="compositionally biased region" description="Basic and acidic residues" evidence="3">
    <location>
        <begin position="725"/>
        <end position="739"/>
    </location>
</feature>
<comment type="caution">
    <text evidence="4">The sequence shown here is derived from an EMBL/GenBank/DDBJ whole genome shotgun (WGS) entry which is preliminary data.</text>
</comment>
<evidence type="ECO:0000256" key="1">
    <source>
        <dbReference type="ARBA" id="ARBA00023054"/>
    </source>
</evidence>
<dbReference type="EMBL" id="JAZGQO010000011">
    <property type="protein sequence ID" value="KAK6172984.1"/>
    <property type="molecule type" value="Genomic_DNA"/>
</dbReference>
<evidence type="ECO:0000256" key="3">
    <source>
        <dbReference type="SAM" id="MobiDB-lite"/>
    </source>
</evidence>
<sequence length="739" mass="84555">MSSYGGYGSGYSSNYRSSYTSSRPSSYTSYSSTYSSSYSPGSTTSSLARNSAYSTHSYKNDYKSDYSRPKYESYSSRSRYNRIRLDDDKPTSVSSDSKFTRQYSESKPDDNISNVSKLEEEEPTYRNKIKDEERVEILEDKAPVIEDQNRNRTLQNTPGRSSGYGKATTKEQSGSVSNSFRSTSSKEVTRLESLCEVRTKELNLVKIELKSTTQALDAMTCLIKYLTQELDAFSCPQKTADLKEAQELQKQAQEQIVELQKQKTELEEKLSEITKQHEETLSELTKLQNEMVSEKETHETTVKELTEQHEKSMALQKEKVETENAKENAKLKENHEKMHHFMKVQSEREIADMKFESQSRLDLLRVKHLEEIQELRNKHDTQMEELHKQHRDKLEDITHRFECIKCSLGDKVETLRRECDELKYRAKQSEEALFRDTDVKVQMALAPYRHLPEEVESLKTVVEMRNEEIMKLRKVNMDLEKQLDELPIAREKIISLQQKIENLDAIVNIKSGHEKQLHEKVQILMTKYAKESKANKRLSMDYEELMYKLAASPDVMTASQESLFKRQISRSPPGSECSSPDLRRKTRSPFDNDDQSPSRRSGRSNGDRKSATDDTLERKINRRSQTFVVDKKTSNSSPNRHLSPNKNGQDSPMSRSLELSDGNQSQLSGVGSELPPSDSTDNELSVSLNELGVGALEDSLVSINSNSPCLSDSDVFESPQKQKRNVVEDDGSVKVETDV</sequence>
<feature type="compositionally biased region" description="Polar residues" evidence="3">
    <location>
        <begin position="151"/>
        <end position="160"/>
    </location>
</feature>
<dbReference type="GO" id="GO:0008017">
    <property type="term" value="F:microtubule binding"/>
    <property type="evidence" value="ECO:0007669"/>
    <property type="project" value="TreeGrafter"/>
</dbReference>
<feature type="compositionally biased region" description="Polar residues" evidence="3">
    <location>
        <begin position="47"/>
        <end position="57"/>
    </location>
</feature>
<feature type="compositionally biased region" description="Polar residues" evidence="3">
    <location>
        <begin position="677"/>
        <end position="686"/>
    </location>
</feature>
<dbReference type="GO" id="GO:0005737">
    <property type="term" value="C:cytoplasm"/>
    <property type="evidence" value="ECO:0007669"/>
    <property type="project" value="TreeGrafter"/>
</dbReference>
<feature type="compositionally biased region" description="Basic and acidic residues" evidence="3">
    <location>
        <begin position="140"/>
        <end position="150"/>
    </location>
</feature>
<dbReference type="AlphaFoldDB" id="A0AAN8JEC7"/>
<feature type="region of interest" description="Disordered" evidence="3">
    <location>
        <begin position="1"/>
        <end position="127"/>
    </location>
</feature>
<feature type="compositionally biased region" description="Basic and acidic residues" evidence="3">
    <location>
        <begin position="58"/>
        <end position="71"/>
    </location>
</feature>
<keyword evidence="1 2" id="KW-0175">Coiled coil</keyword>
<feature type="region of interest" description="Disordered" evidence="3">
    <location>
        <begin position="703"/>
        <end position="739"/>
    </location>
</feature>
<dbReference type="GO" id="GO:0005634">
    <property type="term" value="C:nucleus"/>
    <property type="evidence" value="ECO:0007669"/>
    <property type="project" value="TreeGrafter"/>
</dbReference>
<organism evidence="4 5">
    <name type="scientific">Patella caerulea</name>
    <name type="common">Rayed Mediterranean limpet</name>
    <dbReference type="NCBI Taxonomy" id="87958"/>
    <lineage>
        <taxon>Eukaryota</taxon>
        <taxon>Metazoa</taxon>
        <taxon>Spiralia</taxon>
        <taxon>Lophotrochozoa</taxon>
        <taxon>Mollusca</taxon>
        <taxon>Gastropoda</taxon>
        <taxon>Patellogastropoda</taxon>
        <taxon>Patelloidea</taxon>
        <taxon>Patellidae</taxon>
        <taxon>Patella</taxon>
    </lineage>
</organism>
<feature type="coiled-coil region" evidence="2">
    <location>
        <begin position="365"/>
        <end position="432"/>
    </location>
</feature>
<evidence type="ECO:0000313" key="5">
    <source>
        <dbReference type="Proteomes" id="UP001347796"/>
    </source>
</evidence>
<keyword evidence="5" id="KW-1185">Reference proteome</keyword>
<protein>
    <submittedName>
        <fullName evidence="4">Uncharacterized protein</fullName>
    </submittedName>
</protein>
<accession>A0AAN8JEC7</accession>
<name>A0AAN8JEC7_PATCE</name>
<evidence type="ECO:0000313" key="4">
    <source>
        <dbReference type="EMBL" id="KAK6172984.1"/>
    </source>
</evidence>
<evidence type="ECO:0000256" key="2">
    <source>
        <dbReference type="SAM" id="Coils"/>
    </source>
</evidence>
<dbReference type="Proteomes" id="UP001347796">
    <property type="component" value="Unassembled WGS sequence"/>
</dbReference>
<dbReference type="InterPro" id="IPR051293">
    <property type="entry name" value="MTUS1/CCDC69"/>
</dbReference>
<feature type="region of interest" description="Disordered" evidence="3">
    <location>
        <begin position="565"/>
        <end position="686"/>
    </location>
</feature>
<reference evidence="4 5" key="1">
    <citation type="submission" date="2024-01" db="EMBL/GenBank/DDBJ databases">
        <title>The genome of the rayed Mediterranean limpet Patella caerulea (Linnaeus, 1758).</title>
        <authorList>
            <person name="Anh-Thu Weber A."/>
            <person name="Halstead-Nussloch G."/>
        </authorList>
    </citation>
    <scope>NUCLEOTIDE SEQUENCE [LARGE SCALE GENOMIC DNA]</scope>
    <source>
        <strain evidence="4">AATW-2023a</strain>
        <tissue evidence="4">Whole specimen</tissue>
    </source>
</reference>
<dbReference type="PANTHER" id="PTHR24200">
    <property type="entry name" value="TOUCAN, ISOFORM A"/>
    <property type="match status" value="1"/>
</dbReference>
<feature type="region of interest" description="Disordered" evidence="3">
    <location>
        <begin position="140"/>
        <end position="183"/>
    </location>
</feature>
<dbReference type="PANTHER" id="PTHR24200:SF11">
    <property type="entry name" value="TOUCAN, ISOFORM A"/>
    <property type="match status" value="1"/>
</dbReference>
<proteinExistence type="predicted"/>
<feature type="compositionally biased region" description="Polar residues" evidence="3">
    <location>
        <begin position="170"/>
        <end position="183"/>
    </location>
</feature>
<feature type="compositionally biased region" description="Polar residues" evidence="3">
    <location>
        <begin position="634"/>
        <end position="654"/>
    </location>
</feature>
<feature type="compositionally biased region" description="Basic and acidic residues" evidence="3">
    <location>
        <begin position="605"/>
        <end position="619"/>
    </location>
</feature>
<feature type="compositionally biased region" description="Polar residues" evidence="3">
    <location>
        <begin position="569"/>
        <end position="578"/>
    </location>
</feature>
<feature type="compositionally biased region" description="Low complexity" evidence="3">
    <location>
        <begin position="10"/>
        <end position="46"/>
    </location>
</feature>
<gene>
    <name evidence="4" type="ORF">SNE40_016528</name>
</gene>
<feature type="compositionally biased region" description="Polar residues" evidence="3">
    <location>
        <begin position="91"/>
        <end position="103"/>
    </location>
</feature>
<feature type="coiled-coil region" evidence="2">
    <location>
        <begin position="242"/>
        <end position="337"/>
    </location>
</feature>